<proteinExistence type="predicted"/>
<reference evidence="1" key="1">
    <citation type="submission" date="2018-08" db="EMBL/GenBank/DDBJ databases">
        <authorList>
            <person name="Rossello M."/>
        </authorList>
    </citation>
    <scope>NUCLEOTIDE SEQUENCE [LARGE SCALE GENOMIC DNA]</scope>
    <source>
        <strain evidence="1">cv. Chinese Spring</strain>
    </source>
</reference>
<keyword evidence="2" id="KW-1185">Reference proteome</keyword>
<dbReference type="Gramene" id="TraesPARA_EIv1.0_1548630.1">
    <property type="protein sequence ID" value="TraesPARA_EIv1.0_1548630.1.CDS1"/>
    <property type="gene ID" value="TraesPARA_EIv1.0_1548630"/>
</dbReference>
<dbReference type="Gramene" id="TraesCLE_scaffold_012900_01G000600.1">
    <property type="protein sequence ID" value="TraesCLE_scaffold_012900_01G000600.1"/>
    <property type="gene ID" value="TraesCLE_scaffold_012900_01G000600"/>
</dbReference>
<dbReference type="Gramene" id="TraesJUL5A03G02731730.1">
    <property type="protein sequence ID" value="TraesJUL5A03G02731730.1.CDS1"/>
    <property type="gene ID" value="TraesJUL5A03G02731730"/>
</dbReference>
<dbReference type="OMA" id="HTAQWPL"/>
<reference evidence="1" key="2">
    <citation type="submission" date="2018-10" db="UniProtKB">
        <authorList>
            <consortium name="EnsemblPlants"/>
        </authorList>
    </citation>
    <scope>IDENTIFICATION</scope>
</reference>
<accession>A0A3B6KL93</accession>
<organism evidence="1">
    <name type="scientific">Triticum aestivum</name>
    <name type="common">Wheat</name>
    <dbReference type="NCBI Taxonomy" id="4565"/>
    <lineage>
        <taxon>Eukaryota</taxon>
        <taxon>Viridiplantae</taxon>
        <taxon>Streptophyta</taxon>
        <taxon>Embryophyta</taxon>
        <taxon>Tracheophyta</taxon>
        <taxon>Spermatophyta</taxon>
        <taxon>Magnoliopsida</taxon>
        <taxon>Liliopsida</taxon>
        <taxon>Poales</taxon>
        <taxon>Poaceae</taxon>
        <taxon>BOP clade</taxon>
        <taxon>Pooideae</taxon>
        <taxon>Triticodae</taxon>
        <taxon>Triticeae</taxon>
        <taxon>Triticinae</taxon>
        <taxon>Triticum</taxon>
    </lineage>
</organism>
<dbReference type="AlphaFoldDB" id="A0A3B6KL93"/>
<evidence type="ECO:0000313" key="1">
    <source>
        <dbReference type="EnsemblPlants" id="TraesCS5A02G342100.1.cds1"/>
    </source>
</evidence>
<dbReference type="Gramene" id="TraesWEE_scaffold_016865_01G000600.1">
    <property type="protein sequence ID" value="TraesWEE_scaffold_016865_01G000600.1"/>
    <property type="gene ID" value="TraesWEE_scaffold_016865_01G000600"/>
</dbReference>
<evidence type="ECO:0000313" key="2">
    <source>
        <dbReference type="Proteomes" id="UP000019116"/>
    </source>
</evidence>
<dbReference type="Gramene" id="TraesRN5A0100836000.1">
    <property type="protein sequence ID" value="TraesRN5A0100836000.1"/>
    <property type="gene ID" value="TraesRN5A0100836000"/>
</dbReference>
<protein>
    <submittedName>
        <fullName evidence="1">Uncharacterized protein</fullName>
    </submittedName>
</protein>
<dbReference type="Proteomes" id="UP000019116">
    <property type="component" value="Chromosome 5A"/>
</dbReference>
<name>A0A3B6KL93_WHEAT</name>
<dbReference type="Gramene" id="TraesLAC5A03G02666800.1">
    <property type="protein sequence ID" value="TraesLAC5A03G02666800.1.CDS1"/>
    <property type="gene ID" value="TraesLAC5A03G02666800"/>
</dbReference>
<dbReference type="Gramene" id="TraesCS5A03G0822100.1">
    <property type="protein sequence ID" value="TraesCS5A03G0822100.1.CDS1"/>
    <property type="gene ID" value="TraesCS5A03G0822100"/>
</dbReference>
<dbReference type="Gramene" id="TraesSTA5A03G02703610.1">
    <property type="protein sequence ID" value="TraesSTA5A03G02703610.1.CDS1"/>
    <property type="gene ID" value="TraesSTA5A03G02703610"/>
</dbReference>
<dbReference type="Gramene" id="TraesJAG5A03G02715710.1">
    <property type="protein sequence ID" value="TraesJAG5A03G02715710.1.CDS1"/>
    <property type="gene ID" value="TraesJAG5A03G02715710"/>
</dbReference>
<dbReference type="OrthoDB" id="687926at2759"/>
<dbReference type="Gramene" id="TraesCS5A02G342100.1">
    <property type="protein sequence ID" value="TraesCS5A02G342100.1.cds1"/>
    <property type="gene ID" value="TraesCS5A02G342100"/>
</dbReference>
<dbReference type="Gramene" id="TraesLDM5A03G02715400.1">
    <property type="protein sequence ID" value="TraesLDM5A03G02715400.1.CDS1"/>
    <property type="gene ID" value="TraesLDM5A03G02715400"/>
</dbReference>
<dbReference type="Gramene" id="TraesMAC5A03G02710990.1">
    <property type="protein sequence ID" value="TraesMAC5A03G02710990.1.CDS1"/>
    <property type="gene ID" value="TraesMAC5A03G02710990"/>
</dbReference>
<dbReference type="Gramene" id="TraesSYM5A03G02741480.1">
    <property type="protein sequence ID" value="TraesSYM5A03G02741480.1.CDS1"/>
    <property type="gene ID" value="TraesSYM5A03G02741480"/>
</dbReference>
<sequence>MTYSITAASKGSVILPSHVNPNSSWGILSSSPKIVLLRQVRENLSLLALAMYTAQWPLSVPCGVVQPASLSLDVVLTLCHFLTN</sequence>
<dbReference type="Gramene" id="TraesROB_scaffold_008015_01G000600.1">
    <property type="protein sequence ID" value="TraesROB_scaffold_008015_01G000600.1"/>
    <property type="gene ID" value="TraesROB_scaffold_008015_01G000600"/>
</dbReference>
<dbReference type="Gramene" id="TraesNOR5A03G02735830.1">
    <property type="protein sequence ID" value="TraesNOR5A03G02735830.1.CDS1"/>
    <property type="gene ID" value="TraesNOR5A03G02735830"/>
</dbReference>
<dbReference type="Gramene" id="TraesCAD_scaffold_008215_01G000500.1">
    <property type="protein sequence ID" value="TraesCAD_scaffold_008215_01G000500.1"/>
    <property type="gene ID" value="TraesCAD_scaffold_008215_01G000500"/>
</dbReference>
<dbReference type="EnsemblPlants" id="TraesCS5A02G342100.1">
    <property type="protein sequence ID" value="TraesCS5A02G342100.1.cds1"/>
    <property type="gene ID" value="TraesCS5A02G342100"/>
</dbReference>
<dbReference type="Gramene" id="TraesARI5A03G02754800.1">
    <property type="protein sequence ID" value="TraesARI5A03G02754800.1.CDS1"/>
    <property type="gene ID" value="TraesARI5A03G02754800"/>
</dbReference>